<keyword evidence="5" id="KW-0808">Transferase</keyword>
<dbReference type="FunFam" id="1.10.510.10:FF:000852">
    <property type="entry name" value="Mitogen-activated protein kinase kinase kinase 17"/>
    <property type="match status" value="1"/>
</dbReference>
<dbReference type="GO" id="GO:0004672">
    <property type="term" value="F:protein kinase activity"/>
    <property type="evidence" value="ECO:0000318"/>
    <property type="project" value="GO_Central"/>
</dbReference>
<dbReference type="Proteomes" id="UP000091857">
    <property type="component" value="Chromosome 12"/>
</dbReference>
<evidence type="ECO:0000256" key="3">
    <source>
        <dbReference type="ARBA" id="ARBA00022527"/>
    </source>
</evidence>
<comment type="caution">
    <text evidence="16">The sequence shown here is derived from an EMBL/GenBank/DDBJ whole genome shotgun (WGS) entry which is preliminary data.</text>
</comment>
<organism evidence="16 17">
    <name type="scientific">Manihot esculenta</name>
    <name type="common">Cassava</name>
    <name type="synonym">Jatropha manihot</name>
    <dbReference type="NCBI Taxonomy" id="3983"/>
    <lineage>
        <taxon>Eukaryota</taxon>
        <taxon>Viridiplantae</taxon>
        <taxon>Streptophyta</taxon>
        <taxon>Embryophyta</taxon>
        <taxon>Tracheophyta</taxon>
        <taxon>Spermatophyta</taxon>
        <taxon>Magnoliopsida</taxon>
        <taxon>eudicotyledons</taxon>
        <taxon>Gunneridae</taxon>
        <taxon>Pentapetalae</taxon>
        <taxon>rosids</taxon>
        <taxon>fabids</taxon>
        <taxon>Malpighiales</taxon>
        <taxon>Euphorbiaceae</taxon>
        <taxon>Crotonoideae</taxon>
        <taxon>Manihoteae</taxon>
        <taxon>Manihot</taxon>
    </lineage>
</organism>
<dbReference type="PROSITE" id="PS50011">
    <property type="entry name" value="PROTEIN_KINASE_DOM"/>
    <property type="match status" value="1"/>
</dbReference>
<dbReference type="GO" id="GO:0019901">
    <property type="term" value="F:protein kinase binding"/>
    <property type="evidence" value="ECO:0007669"/>
    <property type="project" value="UniProtKB-ARBA"/>
</dbReference>
<feature type="binding site" evidence="13">
    <location>
        <position position="31"/>
    </location>
    <ligand>
        <name>ATP</name>
        <dbReference type="ChEBI" id="CHEBI:30616"/>
    </ligand>
</feature>
<feature type="region of interest" description="Disordered" evidence="14">
    <location>
        <begin position="258"/>
        <end position="279"/>
    </location>
</feature>
<dbReference type="CDD" id="cd06606">
    <property type="entry name" value="STKc_MAPKKK"/>
    <property type="match status" value="1"/>
</dbReference>
<evidence type="ECO:0000256" key="14">
    <source>
        <dbReference type="SAM" id="MobiDB-lite"/>
    </source>
</evidence>
<dbReference type="GO" id="GO:0006970">
    <property type="term" value="P:response to osmotic stress"/>
    <property type="evidence" value="ECO:0007669"/>
    <property type="project" value="UniProtKB-ARBA"/>
</dbReference>
<dbReference type="PANTHER" id="PTHR48011">
    <property type="entry name" value="CCR4-NOT TRANSCRIPTIONAL COMPLEX SUBUNIT CAF120-RELATED"/>
    <property type="match status" value="1"/>
</dbReference>
<evidence type="ECO:0000256" key="8">
    <source>
        <dbReference type="ARBA" id="ARBA00022777"/>
    </source>
</evidence>
<evidence type="ECO:0000256" key="2">
    <source>
        <dbReference type="ARBA" id="ARBA00012406"/>
    </source>
</evidence>
<keyword evidence="8" id="KW-0418">Kinase</keyword>
<keyword evidence="10" id="KW-0539">Nucleus</keyword>
<keyword evidence="4" id="KW-0597">Phosphoprotein</keyword>
<dbReference type="EC" id="2.7.11.25" evidence="2"/>
<dbReference type="InterPro" id="IPR052751">
    <property type="entry name" value="Plant_MAPKKK"/>
</dbReference>
<keyword evidence="17" id="KW-1185">Reference proteome</keyword>
<evidence type="ECO:0000256" key="9">
    <source>
        <dbReference type="ARBA" id="ARBA00022840"/>
    </source>
</evidence>
<comment type="catalytic activity">
    <reaction evidence="12">
        <text>L-seryl-[protein] + ATP = O-phospho-L-seryl-[protein] + ADP + H(+)</text>
        <dbReference type="Rhea" id="RHEA:17989"/>
        <dbReference type="Rhea" id="RHEA-COMP:9863"/>
        <dbReference type="Rhea" id="RHEA-COMP:11604"/>
        <dbReference type="ChEBI" id="CHEBI:15378"/>
        <dbReference type="ChEBI" id="CHEBI:29999"/>
        <dbReference type="ChEBI" id="CHEBI:30616"/>
        <dbReference type="ChEBI" id="CHEBI:83421"/>
        <dbReference type="ChEBI" id="CHEBI:456216"/>
        <dbReference type="EC" id="2.7.11.25"/>
    </reaction>
</comment>
<evidence type="ECO:0000256" key="12">
    <source>
        <dbReference type="ARBA" id="ARBA00048329"/>
    </source>
</evidence>
<sequence>MDWIRGPTLGRGSTATVSLGNSISGDVFAVKSAELDQFQFLQREQKILSSLSSPYVVGYKGCDITRENNKVMYNLFLEYIPGGTLADKVKAHGGRLEESVIGYYTGQIVQGLDYLHSNGWVHCDIKGRNVLIGETGAKLADFGCAKRVDAVEAATPIGGTPMFMAPEVARGEEQGCSSDIWALGCTIIEMANGGVVWPDVNDPVSVMYRIGFSDQLPEFPCCLSEQARDFLDKCLRRDPKQRWTANQLLKHPFLVKSNSNSHSHAKQIQESNSSSNSPTSILDQGFWSSLDESESENVDNLVHPSEESSAKERIRRLSLLSEGPSWDWDENWIPVRGNCSEDGDTMMDSVDAAGDVIRYGSVYLESHGGEQLLDDLLDTNIRSRISGDFLGVCKYGKDSSLIRSNVEFNKHKDTLLIPYIPRLILQA</sequence>
<gene>
    <name evidence="16" type="ORF">MANES_12G072900v8</name>
</gene>
<feature type="compositionally biased region" description="Polar residues" evidence="14">
    <location>
        <begin position="258"/>
        <end position="270"/>
    </location>
</feature>
<dbReference type="GO" id="GO:0005634">
    <property type="term" value="C:nucleus"/>
    <property type="evidence" value="ECO:0007669"/>
    <property type="project" value="UniProtKB-SubCell"/>
</dbReference>
<dbReference type="OrthoDB" id="275301at2759"/>
<keyword evidence="6" id="KW-0938">Abscisic acid signaling pathway</keyword>
<evidence type="ECO:0000256" key="5">
    <source>
        <dbReference type="ARBA" id="ARBA00022679"/>
    </source>
</evidence>
<feature type="domain" description="Protein kinase" evidence="15">
    <location>
        <begin position="3"/>
        <end position="254"/>
    </location>
</feature>
<proteinExistence type="predicted"/>
<keyword evidence="9 13" id="KW-0067">ATP-binding</keyword>
<evidence type="ECO:0000256" key="10">
    <source>
        <dbReference type="ARBA" id="ARBA00023242"/>
    </source>
</evidence>
<evidence type="ECO:0000256" key="4">
    <source>
        <dbReference type="ARBA" id="ARBA00022553"/>
    </source>
</evidence>
<accession>A0A2C9UUE8</accession>
<comment type="subcellular location">
    <subcellularLocation>
        <location evidence="1">Nucleus</location>
    </subcellularLocation>
</comment>
<dbReference type="SUPFAM" id="SSF56112">
    <property type="entry name" value="Protein kinase-like (PK-like)"/>
    <property type="match status" value="1"/>
</dbReference>
<reference evidence="17" key="1">
    <citation type="journal article" date="2016" name="Nat. Biotechnol.">
        <title>Sequencing wild and cultivated cassava and related species reveals extensive interspecific hybridization and genetic diversity.</title>
        <authorList>
            <person name="Bredeson J.V."/>
            <person name="Lyons J.B."/>
            <person name="Prochnik S.E."/>
            <person name="Wu G.A."/>
            <person name="Ha C.M."/>
            <person name="Edsinger-Gonzales E."/>
            <person name="Grimwood J."/>
            <person name="Schmutz J."/>
            <person name="Rabbi I.Y."/>
            <person name="Egesi C."/>
            <person name="Nauluvula P."/>
            <person name="Lebot V."/>
            <person name="Ndunguru J."/>
            <person name="Mkamilo G."/>
            <person name="Bart R.S."/>
            <person name="Setter T.L."/>
            <person name="Gleadow R.M."/>
            <person name="Kulakow P."/>
            <person name="Ferguson M.E."/>
            <person name="Rounsley S."/>
            <person name="Rokhsar D.S."/>
        </authorList>
    </citation>
    <scope>NUCLEOTIDE SEQUENCE [LARGE SCALE GENOMIC DNA]</scope>
    <source>
        <strain evidence="17">cv. AM560-2</strain>
    </source>
</reference>
<evidence type="ECO:0000313" key="17">
    <source>
        <dbReference type="Proteomes" id="UP000091857"/>
    </source>
</evidence>
<comment type="catalytic activity">
    <reaction evidence="11">
        <text>L-threonyl-[protein] + ATP = O-phospho-L-threonyl-[protein] + ADP + H(+)</text>
        <dbReference type="Rhea" id="RHEA:46608"/>
        <dbReference type="Rhea" id="RHEA-COMP:11060"/>
        <dbReference type="Rhea" id="RHEA-COMP:11605"/>
        <dbReference type="ChEBI" id="CHEBI:15378"/>
        <dbReference type="ChEBI" id="CHEBI:30013"/>
        <dbReference type="ChEBI" id="CHEBI:30616"/>
        <dbReference type="ChEBI" id="CHEBI:61977"/>
        <dbReference type="ChEBI" id="CHEBI:456216"/>
        <dbReference type="EC" id="2.7.11.25"/>
    </reaction>
</comment>
<keyword evidence="3" id="KW-0723">Serine/threonine-protein kinase</keyword>
<dbReference type="GO" id="GO:0009738">
    <property type="term" value="P:abscisic acid-activated signaling pathway"/>
    <property type="evidence" value="ECO:0000318"/>
    <property type="project" value="GO_Central"/>
</dbReference>
<name>A0A2C9UUE8_MANES</name>
<evidence type="ECO:0000313" key="16">
    <source>
        <dbReference type="EMBL" id="OAY35107.1"/>
    </source>
</evidence>
<dbReference type="EMBL" id="CM004398">
    <property type="protein sequence ID" value="OAY35107.1"/>
    <property type="molecule type" value="Genomic_DNA"/>
</dbReference>
<protein>
    <recommendedName>
        <fullName evidence="2">mitogen-activated protein kinase kinase kinase</fullName>
        <ecNumber evidence="2">2.7.11.25</ecNumber>
    </recommendedName>
</protein>
<evidence type="ECO:0000256" key="13">
    <source>
        <dbReference type="PROSITE-ProRule" id="PRU10141"/>
    </source>
</evidence>
<dbReference type="OMA" id="WDDEIWT"/>
<evidence type="ECO:0000256" key="11">
    <source>
        <dbReference type="ARBA" id="ARBA00047559"/>
    </source>
</evidence>
<dbReference type="InterPro" id="IPR017441">
    <property type="entry name" value="Protein_kinase_ATP_BS"/>
</dbReference>
<dbReference type="AlphaFoldDB" id="A0A2C9UUE8"/>
<dbReference type="GO" id="GO:0004709">
    <property type="term" value="F:MAP kinase kinase kinase activity"/>
    <property type="evidence" value="ECO:0007669"/>
    <property type="project" value="UniProtKB-EC"/>
</dbReference>
<dbReference type="Gene3D" id="3.30.200.20">
    <property type="entry name" value="Phosphorylase Kinase, domain 1"/>
    <property type="match status" value="1"/>
</dbReference>
<dbReference type="PANTHER" id="PTHR48011:SF4">
    <property type="entry name" value="MITOGEN-ACTIVATED PROTEIN KINASE KINASE KINASE 19"/>
    <property type="match status" value="1"/>
</dbReference>
<keyword evidence="7 13" id="KW-0547">Nucleotide-binding</keyword>
<dbReference type="STRING" id="3983.A0A2C9UUE8"/>
<evidence type="ECO:0000256" key="1">
    <source>
        <dbReference type="ARBA" id="ARBA00004123"/>
    </source>
</evidence>
<dbReference type="Pfam" id="PF00069">
    <property type="entry name" value="Pkinase"/>
    <property type="match status" value="1"/>
</dbReference>
<dbReference type="InterPro" id="IPR011009">
    <property type="entry name" value="Kinase-like_dom_sf"/>
</dbReference>
<evidence type="ECO:0000256" key="7">
    <source>
        <dbReference type="ARBA" id="ARBA00022741"/>
    </source>
</evidence>
<evidence type="ECO:0000256" key="6">
    <source>
        <dbReference type="ARBA" id="ARBA00022682"/>
    </source>
</evidence>
<dbReference type="Gramene" id="Manes.12G072900.1.v8.1">
    <property type="protein sequence ID" value="Manes.12G072900.1.v8.1.CDS.1"/>
    <property type="gene ID" value="Manes.12G072900.v8.1"/>
</dbReference>
<dbReference type="Gene3D" id="1.10.510.10">
    <property type="entry name" value="Transferase(Phosphotransferase) domain 1"/>
    <property type="match status" value="1"/>
</dbReference>
<dbReference type="InterPro" id="IPR000719">
    <property type="entry name" value="Prot_kinase_dom"/>
</dbReference>
<dbReference type="GO" id="GO:0005524">
    <property type="term" value="F:ATP binding"/>
    <property type="evidence" value="ECO:0007669"/>
    <property type="project" value="UniProtKB-UniRule"/>
</dbReference>
<evidence type="ECO:0000259" key="15">
    <source>
        <dbReference type="PROSITE" id="PS50011"/>
    </source>
</evidence>
<dbReference type="SMART" id="SM00220">
    <property type="entry name" value="S_TKc"/>
    <property type="match status" value="1"/>
</dbReference>
<dbReference type="PROSITE" id="PS00107">
    <property type="entry name" value="PROTEIN_KINASE_ATP"/>
    <property type="match status" value="1"/>
</dbReference>